<evidence type="ECO:0000313" key="2">
    <source>
        <dbReference type="Proteomes" id="UP001732700"/>
    </source>
</evidence>
<keyword evidence="2" id="KW-1185">Reference proteome</keyword>
<protein>
    <submittedName>
        <fullName evidence="1">Uncharacterized protein</fullName>
    </submittedName>
</protein>
<evidence type="ECO:0000313" key="1">
    <source>
        <dbReference type="EnsemblPlants" id="AVESA.00010b.r2.7AG1220270.1.CDS.1"/>
    </source>
</evidence>
<dbReference type="Proteomes" id="UP001732700">
    <property type="component" value="Chromosome 7A"/>
</dbReference>
<accession>A0ACD5ZTE0</accession>
<organism evidence="1 2">
    <name type="scientific">Avena sativa</name>
    <name type="common">Oat</name>
    <dbReference type="NCBI Taxonomy" id="4498"/>
    <lineage>
        <taxon>Eukaryota</taxon>
        <taxon>Viridiplantae</taxon>
        <taxon>Streptophyta</taxon>
        <taxon>Embryophyta</taxon>
        <taxon>Tracheophyta</taxon>
        <taxon>Spermatophyta</taxon>
        <taxon>Magnoliopsida</taxon>
        <taxon>Liliopsida</taxon>
        <taxon>Poales</taxon>
        <taxon>Poaceae</taxon>
        <taxon>BOP clade</taxon>
        <taxon>Pooideae</taxon>
        <taxon>Poodae</taxon>
        <taxon>Poeae</taxon>
        <taxon>Poeae Chloroplast Group 1 (Aveneae type)</taxon>
        <taxon>Aveninae</taxon>
        <taxon>Avena</taxon>
    </lineage>
</organism>
<reference evidence="1" key="2">
    <citation type="submission" date="2025-09" db="UniProtKB">
        <authorList>
            <consortium name="EnsemblPlants"/>
        </authorList>
    </citation>
    <scope>IDENTIFICATION</scope>
</reference>
<name>A0ACD5ZTE0_AVESA</name>
<reference evidence="1" key="1">
    <citation type="submission" date="2021-05" db="EMBL/GenBank/DDBJ databases">
        <authorList>
            <person name="Scholz U."/>
            <person name="Mascher M."/>
            <person name="Fiebig A."/>
        </authorList>
    </citation>
    <scope>NUCLEOTIDE SEQUENCE [LARGE SCALE GENOMIC DNA]</scope>
</reference>
<sequence>MICYNAIYGAPEGELYPAKEEAFQKLDTTFKAALIIILGDNIVDSYLSFSNDKDMWDALERKFGVSDADSELYVMEQFYDYKMVDDRPIMEQAHEIQSLARELEHFTCVLPDKFVAGGIISKLPQSWRNFATSLKHKRQEFSVTDLIGTLDVEDKARAKDTRAQVPRKVLMPIWYRKGTSSLISSRTKASLTAKESSMERTRPHSLPASRRRLIRGNVLVMCAVILIIGLLLVPTALTSASMGRAARLLILSWATFR</sequence>
<proteinExistence type="predicted"/>
<dbReference type="EnsemblPlants" id="AVESA.00010b.r2.7AG1220270.1">
    <property type="protein sequence ID" value="AVESA.00010b.r2.7AG1220270.1.CDS.1"/>
    <property type="gene ID" value="AVESA.00010b.r2.7AG1220270"/>
</dbReference>